<evidence type="ECO:0000313" key="6">
    <source>
        <dbReference type="EMBL" id="HIU33290.1"/>
    </source>
</evidence>
<keyword evidence="4" id="KW-0812">Transmembrane</keyword>
<dbReference type="GO" id="GO:0016881">
    <property type="term" value="F:acid-amino acid ligase activity"/>
    <property type="evidence" value="ECO:0007669"/>
    <property type="project" value="InterPro"/>
</dbReference>
<dbReference type="InterPro" id="IPR013221">
    <property type="entry name" value="Mur_ligase_cen"/>
</dbReference>
<keyword evidence="2" id="KW-0547">Nucleotide-binding</keyword>
<feature type="domain" description="Mur ligase central" evidence="5">
    <location>
        <begin position="190"/>
        <end position="307"/>
    </location>
</feature>
<dbReference type="PANTHER" id="PTHR43024:SF1">
    <property type="entry name" value="UDP-N-ACETYLMURAMOYL-TRIPEPTIDE--D-ALANYL-D-ALANINE LIGASE"/>
    <property type="match status" value="1"/>
</dbReference>
<dbReference type="Proteomes" id="UP000824072">
    <property type="component" value="Unassembled WGS sequence"/>
</dbReference>
<protein>
    <submittedName>
        <fullName evidence="6">UDP-N-acetylmuramoyl-tripeptide--D-alanyl-D-alanine ligase</fullName>
    </submittedName>
</protein>
<name>A0A9D1I9H8_9FIRM</name>
<dbReference type="EMBL" id="DVMU01000042">
    <property type="protein sequence ID" value="HIU33290.1"/>
    <property type="molecule type" value="Genomic_DNA"/>
</dbReference>
<feature type="transmembrane region" description="Helical" evidence="4">
    <location>
        <begin position="47"/>
        <end position="70"/>
    </location>
</feature>
<dbReference type="InterPro" id="IPR051046">
    <property type="entry name" value="MurCDEF_CellWall_CoF430Synth"/>
</dbReference>
<reference evidence="6" key="1">
    <citation type="submission" date="2020-10" db="EMBL/GenBank/DDBJ databases">
        <authorList>
            <person name="Gilroy R."/>
        </authorList>
    </citation>
    <scope>NUCLEOTIDE SEQUENCE</scope>
    <source>
        <strain evidence="6">ChiHcec3-11533</strain>
    </source>
</reference>
<reference evidence="6" key="2">
    <citation type="journal article" date="2021" name="PeerJ">
        <title>Extensive microbial diversity within the chicken gut microbiome revealed by metagenomics and culture.</title>
        <authorList>
            <person name="Gilroy R."/>
            <person name="Ravi A."/>
            <person name="Getino M."/>
            <person name="Pursley I."/>
            <person name="Horton D.L."/>
            <person name="Alikhan N.F."/>
            <person name="Baker D."/>
            <person name="Gharbi K."/>
            <person name="Hall N."/>
            <person name="Watson M."/>
            <person name="Adriaenssens E.M."/>
            <person name="Foster-Nyarko E."/>
            <person name="Jarju S."/>
            <person name="Secka A."/>
            <person name="Antonio M."/>
            <person name="Oren A."/>
            <person name="Chaudhuri R.R."/>
            <person name="La Ragione R."/>
            <person name="Hildebrand F."/>
            <person name="Pallen M.J."/>
        </authorList>
    </citation>
    <scope>NUCLEOTIDE SEQUENCE</scope>
    <source>
        <strain evidence="6">ChiHcec3-11533</strain>
    </source>
</reference>
<proteinExistence type="predicted"/>
<feature type="transmembrane region" description="Helical" evidence="4">
    <location>
        <begin position="82"/>
        <end position="100"/>
    </location>
</feature>
<evidence type="ECO:0000256" key="4">
    <source>
        <dbReference type="SAM" id="Phobius"/>
    </source>
</evidence>
<dbReference type="AlphaFoldDB" id="A0A9D1I9H8"/>
<feature type="transmembrane region" description="Helical" evidence="4">
    <location>
        <begin position="6"/>
        <end position="26"/>
    </location>
</feature>
<evidence type="ECO:0000256" key="1">
    <source>
        <dbReference type="ARBA" id="ARBA00022598"/>
    </source>
</evidence>
<keyword evidence="4" id="KW-0472">Membrane</keyword>
<organism evidence="6 7">
    <name type="scientific">Candidatus Pullichristensenella excrementigallinarum</name>
    <dbReference type="NCBI Taxonomy" id="2840907"/>
    <lineage>
        <taxon>Bacteria</taxon>
        <taxon>Bacillati</taxon>
        <taxon>Bacillota</taxon>
        <taxon>Clostridia</taxon>
        <taxon>Candidatus Pullichristensenella</taxon>
    </lineage>
</organism>
<keyword evidence="3" id="KW-0067">ATP-binding</keyword>
<sequence length="309" mass="34701">MPFTLLSVLLTAACCAVGSRYFVHMLQLESYQRPGYRRWMARNRDKVLKKCVVVGIAAVALSWYMPMFLAMFMTEEAARRQLGGYITMIAFGVAAVILAILDLRQPAKRPLVMTRRARRLYLILVLVCLGGASVFAVLQIPPYLLYAANPYLVYLAALIAEPFEKKINFTFFDRARKKLESRPELIKIGITGSYGKTSTKFVLRDILSQKYRVLATPASFNTPMGLSRVINEQLKDEHQLFIAEMGARHVGDIRELCELVHPKYGVLTSVGPQHLDTFGSIENIASTKFELIESLPQDGVAFFASDGSY</sequence>
<dbReference type="GO" id="GO:0005524">
    <property type="term" value="F:ATP binding"/>
    <property type="evidence" value="ECO:0007669"/>
    <property type="project" value="UniProtKB-KW"/>
</dbReference>
<evidence type="ECO:0000313" key="7">
    <source>
        <dbReference type="Proteomes" id="UP000824072"/>
    </source>
</evidence>
<dbReference type="Gene3D" id="3.40.1190.10">
    <property type="entry name" value="Mur-like, catalytic domain"/>
    <property type="match status" value="1"/>
</dbReference>
<dbReference type="InterPro" id="IPR036565">
    <property type="entry name" value="Mur-like_cat_sf"/>
</dbReference>
<evidence type="ECO:0000256" key="3">
    <source>
        <dbReference type="ARBA" id="ARBA00022840"/>
    </source>
</evidence>
<accession>A0A9D1I9H8</accession>
<feature type="non-terminal residue" evidence="6">
    <location>
        <position position="309"/>
    </location>
</feature>
<dbReference type="SUPFAM" id="SSF53623">
    <property type="entry name" value="MurD-like peptide ligases, catalytic domain"/>
    <property type="match status" value="1"/>
</dbReference>
<evidence type="ECO:0000259" key="5">
    <source>
        <dbReference type="Pfam" id="PF08245"/>
    </source>
</evidence>
<evidence type="ECO:0000256" key="2">
    <source>
        <dbReference type="ARBA" id="ARBA00022741"/>
    </source>
</evidence>
<comment type="caution">
    <text evidence="6">The sequence shown here is derived from an EMBL/GenBank/DDBJ whole genome shotgun (WGS) entry which is preliminary data.</text>
</comment>
<feature type="transmembrane region" description="Helical" evidence="4">
    <location>
        <begin position="120"/>
        <end position="137"/>
    </location>
</feature>
<dbReference type="Pfam" id="PF08245">
    <property type="entry name" value="Mur_ligase_M"/>
    <property type="match status" value="1"/>
</dbReference>
<dbReference type="PANTHER" id="PTHR43024">
    <property type="entry name" value="UDP-N-ACETYLMURAMOYL-TRIPEPTIDE--D-ALANYL-D-ALANINE LIGASE"/>
    <property type="match status" value="1"/>
</dbReference>
<gene>
    <name evidence="6" type="ORF">IAB02_01880</name>
</gene>
<keyword evidence="1 6" id="KW-0436">Ligase</keyword>
<keyword evidence="4" id="KW-1133">Transmembrane helix</keyword>